<accession>A0A023ZV88</accession>
<dbReference type="EMBL" id="KJ668714">
    <property type="protein sequence ID" value="AHY83479.1"/>
    <property type="molecule type" value="Genomic_DNA"/>
</dbReference>
<dbReference type="Pfam" id="PF24210">
    <property type="entry name" value="T4_RIIA1"/>
    <property type="match status" value="1"/>
</dbReference>
<gene>
    <name evidence="1" type="ORF">e112_002</name>
</gene>
<dbReference type="Proteomes" id="UP000024439">
    <property type="component" value="Segment"/>
</dbReference>
<dbReference type="GeneID" id="19485430"/>
<name>A0A023ZV88_9CAUD</name>
<evidence type="ECO:0000313" key="1">
    <source>
        <dbReference type="EMBL" id="AHY83479.1"/>
    </source>
</evidence>
<protein>
    <recommendedName>
        <fullName evidence="3">RIIA lysis inhibitor</fullName>
    </recommendedName>
</protein>
<organism evidence="1 2">
    <name type="scientific">Escherichia phage vB_EcoM_112</name>
    <dbReference type="NCBI Taxonomy" id="1495285"/>
    <lineage>
        <taxon>Viruses</taxon>
        <taxon>Duplodnaviria</taxon>
        <taxon>Heunggongvirae</taxon>
        <taxon>Uroviricota</taxon>
        <taxon>Caudoviricetes</taxon>
        <taxon>Pantevenvirales</taxon>
        <taxon>Straboviridae</taxon>
        <taxon>Tevenvirinae</taxon>
        <taxon>Tequatrovirus</taxon>
        <taxon>Tequatrovirus e112</taxon>
    </lineage>
</organism>
<dbReference type="InterPro" id="IPR056959">
    <property type="entry name" value="RIIA1-like"/>
</dbReference>
<dbReference type="RefSeq" id="YP_009030886.1">
    <property type="nucleotide sequence ID" value="NC_024125.2"/>
</dbReference>
<reference evidence="1 2" key="1">
    <citation type="submission" date="2014-10" db="EMBL/GenBank/DDBJ databases">
        <title>Complete genome sequence of e11/2, a T-even type bacteriophage specific for E. coli O157:H7.</title>
        <authorList>
            <person name="Coffey B."/>
            <person name="Ross P."/>
            <person name="O'Flynn G."/>
            <person name="O'Sullivan O."/>
            <person name="Casey A."/>
            <person name="Callanan M."/>
            <person name="Coffey A."/>
            <person name="McAuliffe O."/>
        </authorList>
    </citation>
    <scope>NUCLEOTIDE SEQUENCE [LARGE SCALE GENOMIC DNA]</scope>
</reference>
<keyword evidence="2" id="KW-1185">Reference proteome</keyword>
<dbReference type="KEGG" id="vg:19485430"/>
<evidence type="ECO:0008006" key="3">
    <source>
        <dbReference type="Google" id="ProtNLM"/>
    </source>
</evidence>
<evidence type="ECO:0000313" key="2">
    <source>
        <dbReference type="Proteomes" id="UP000024439"/>
    </source>
</evidence>
<proteinExistence type="predicted"/>
<sequence length="67" mass="8142">MKSYKVNLELFDKAVHREYRIIQRFFDMGEAEEFKNRFKDIRDKIQSDTATKDELLEVAEVIKRNMN</sequence>